<feature type="domain" description="Treble clef zinc finger" evidence="1">
    <location>
        <begin position="20"/>
        <end position="76"/>
    </location>
</feature>
<feature type="domain" description="Treble clef zinc finger" evidence="1">
    <location>
        <begin position="515"/>
        <end position="569"/>
    </location>
</feature>
<feature type="domain" description="Treble clef zinc finger" evidence="1">
    <location>
        <begin position="91"/>
        <end position="145"/>
    </location>
</feature>
<dbReference type="InterPro" id="IPR025487">
    <property type="entry name" value="DUF4379"/>
</dbReference>
<gene>
    <name evidence="2" type="ORF">CN497_19275</name>
</gene>
<dbReference type="Gene3D" id="3.40.960.10">
    <property type="entry name" value="VSR Endonuclease"/>
    <property type="match status" value="1"/>
</dbReference>
<evidence type="ECO:0000313" key="3">
    <source>
        <dbReference type="Proteomes" id="UP000220341"/>
    </source>
</evidence>
<feature type="domain" description="Treble clef zinc finger" evidence="1">
    <location>
        <begin position="161"/>
        <end position="214"/>
    </location>
</feature>
<evidence type="ECO:0000313" key="2">
    <source>
        <dbReference type="EMBL" id="PES34754.1"/>
    </source>
</evidence>
<accession>A0AAE5P687</accession>
<dbReference type="Proteomes" id="UP000220341">
    <property type="component" value="Unassembled WGS sequence"/>
</dbReference>
<feature type="domain" description="Treble clef zinc finger" evidence="1">
    <location>
        <begin position="299"/>
        <end position="350"/>
    </location>
</feature>
<comment type="caution">
    <text evidence="2">The sequence shown here is derived from an EMBL/GenBank/DDBJ whole genome shotgun (WGS) entry which is preliminary data.</text>
</comment>
<sequence length="866" mass="100552">MGFKKNTLGLNSLANKNPLIASQWHPTKNGHLTAKDVTPGSDKKIWWHCKNGHEWITNVYQRTGKGKTGCPFCSNKRVWAGNSLYTNNPELSSQWHPTKNENLAPQDVMVGSHKKVWWHCEKGHEWQAVIRERHKNGKRCPICVNQKVHLDNCLATINPTLAQEWHPTKNGTLTPYDVVAGFTKKVWWQCEEGHEWQARVNNRNRGNGCPICKNMQVDLGNNLASSNPALAQEWHPTKNRTLTPANVVAGSGKKVWWQCNKEHEWESRVVNRHQGLGCPYCSNRYVTPQNSLATRFPEIAAEWHPIKNGTLTPADVVAGSDKKVWWQCKRKHEWQASPNTRKKSGCPHCSFGTGTSFPEQIIYLTLKDVFPYTKNRYKIEGVEIDIYIPEINVAIEYDGAYYHENRKEKDEQKNKFMLERNIPLIRIQEKSLKSTKQTTFESVWHTIIRENPGNDSSLEECIYDLHDIFLTYANISQYPIHKLQDRPVSKYRYEALKRAKYVIEEKSLIYVNAKLATEWHPIKNGALTPEGILAGSSERVWWQCEKGHEWQTSVSARSSSGTGCPYCAGNLVTLERSLETLEPELVKQWNYEKNKPLTPSDVSRHSTREVWWRCDQGHEWQSKITTRTKRKHRNCPHCAANLATLECSLSISEPELAKQWNYEKNKPLTPNDVPRHSKRKVWWCCDQGHEWQAQVTTRTKCKHRNCPHCARVKRAKVTPKRSLAVLEPEIAKQWDYEKNKPLTPNDVSRYSTREAWWRCDKGHEWQSKVTSRTTLKYRGCPHCPKVKHATVAPEHSLAILEPEVAKQWDYERNKPLTPDDISRYSNREVWWHCDQGHKWQTKVAIRTKSKHRNCPYCVGRKVYKNI</sequence>
<dbReference type="PANTHER" id="PTHR37317:SF1">
    <property type="entry name" value="ZINC-RIBBON DOMAIN-CONTAINING PROTEIN-RELATED"/>
    <property type="match status" value="1"/>
</dbReference>
<feature type="domain" description="Treble clef zinc finger" evidence="1">
    <location>
        <begin position="730"/>
        <end position="784"/>
    </location>
</feature>
<dbReference type="RefSeq" id="WP_098278502.1">
    <property type="nucleotide sequence ID" value="NZ_NTYW01000025.1"/>
</dbReference>
<dbReference type="PANTHER" id="PTHR37317">
    <property type="entry name" value="BLR8090 PROTEIN"/>
    <property type="match status" value="1"/>
</dbReference>
<dbReference type="EMBL" id="NTYW01000025">
    <property type="protein sequence ID" value="PES34754.1"/>
    <property type="molecule type" value="Genomic_DNA"/>
</dbReference>
<feature type="domain" description="Treble clef zinc finger" evidence="1">
    <location>
        <begin position="656"/>
        <end position="711"/>
    </location>
</feature>
<dbReference type="AlphaFoldDB" id="A0AAE5P687"/>
<name>A0AAE5P687_PRIMG</name>
<reference evidence="2 3" key="1">
    <citation type="submission" date="2017-09" db="EMBL/GenBank/DDBJ databases">
        <title>Large-scale bioinformatics analysis of Bacillus genomes uncovers conserved roles of natural products in bacterial physiology.</title>
        <authorList>
            <consortium name="Agbiome Team Llc"/>
            <person name="Bleich R.M."/>
            <person name="Kirk G.J."/>
            <person name="Santa Maria K.C."/>
            <person name="Allen S.E."/>
            <person name="Farag S."/>
            <person name="Shank E.A."/>
            <person name="Bowers A."/>
        </authorList>
    </citation>
    <scope>NUCLEOTIDE SEQUENCE [LARGE SCALE GENOMIC DNA]</scope>
    <source>
        <strain evidence="2 3">AFS003013</strain>
    </source>
</reference>
<organism evidence="2 3">
    <name type="scientific">Priestia megaterium</name>
    <name type="common">Bacillus megaterium</name>
    <dbReference type="NCBI Taxonomy" id="1404"/>
    <lineage>
        <taxon>Bacteria</taxon>
        <taxon>Bacillati</taxon>
        <taxon>Bacillota</taxon>
        <taxon>Bacilli</taxon>
        <taxon>Bacillales</taxon>
        <taxon>Bacillaceae</taxon>
        <taxon>Priestia</taxon>
    </lineage>
</organism>
<feature type="domain" description="Treble clef zinc finger" evidence="1">
    <location>
        <begin position="805"/>
        <end position="860"/>
    </location>
</feature>
<proteinExistence type="predicted"/>
<evidence type="ECO:0000259" key="1">
    <source>
        <dbReference type="Pfam" id="PF14311"/>
    </source>
</evidence>
<protein>
    <recommendedName>
        <fullName evidence="1">Treble clef zinc finger domain-containing protein</fullName>
    </recommendedName>
</protein>
<dbReference type="Pfam" id="PF14311">
    <property type="entry name" value="DUF4379"/>
    <property type="match status" value="10"/>
</dbReference>
<feature type="domain" description="Treble clef zinc finger" evidence="1">
    <location>
        <begin position="585"/>
        <end position="640"/>
    </location>
</feature>
<feature type="domain" description="Treble clef zinc finger" evidence="1">
    <location>
        <begin position="230"/>
        <end position="284"/>
    </location>
</feature>